<protein>
    <submittedName>
        <fullName evidence="1">Uncharacterized protein</fullName>
    </submittedName>
</protein>
<dbReference type="Proteomes" id="UP000288725">
    <property type="component" value="Chromosome 8"/>
</dbReference>
<dbReference type="EMBL" id="RSDZ01000067">
    <property type="protein sequence ID" value="RXG45334.1"/>
    <property type="molecule type" value="Genomic_DNA"/>
</dbReference>
<evidence type="ECO:0000313" key="1">
    <source>
        <dbReference type="EMBL" id="RXG45334.1"/>
    </source>
</evidence>
<organism evidence="1 2">
    <name type="scientific">Verticillium dahliae</name>
    <name type="common">Verticillium wilt</name>
    <dbReference type="NCBI Taxonomy" id="27337"/>
    <lineage>
        <taxon>Eukaryota</taxon>
        <taxon>Fungi</taxon>
        <taxon>Dikarya</taxon>
        <taxon>Ascomycota</taxon>
        <taxon>Pezizomycotina</taxon>
        <taxon>Sordariomycetes</taxon>
        <taxon>Hypocreomycetidae</taxon>
        <taxon>Glomerellales</taxon>
        <taxon>Plectosphaerellaceae</taxon>
        <taxon>Verticillium</taxon>
    </lineage>
</organism>
<name>A0A444RW31_VERDA</name>
<sequence>MRTLLSPNGYGLIPRSRTSAADDPCKLFRSDATLDVCCCSPYLDKHVYGPSGDAVFSSFVFGNGVD</sequence>
<gene>
    <name evidence="1" type="ORF">VDGE_30086</name>
</gene>
<proteinExistence type="predicted"/>
<dbReference type="AlphaFoldDB" id="A0A444RW31"/>
<reference evidence="1 2" key="1">
    <citation type="submission" date="2018-12" db="EMBL/GenBank/DDBJ databases">
        <title>Genome of Verticillium dahliae isolate Getta Getta.</title>
        <authorList>
            <person name="Gardiner D.M."/>
        </authorList>
    </citation>
    <scope>NUCLEOTIDE SEQUENCE [LARGE SCALE GENOMIC DNA]</scope>
    <source>
        <strain evidence="1 2">Getta Getta</strain>
    </source>
</reference>
<accession>A0A444RW31</accession>
<comment type="caution">
    <text evidence="1">The sequence shown here is derived from an EMBL/GenBank/DDBJ whole genome shotgun (WGS) entry which is preliminary data.</text>
</comment>
<evidence type="ECO:0000313" key="2">
    <source>
        <dbReference type="Proteomes" id="UP000288725"/>
    </source>
</evidence>